<keyword evidence="2" id="KW-1185">Reference proteome</keyword>
<evidence type="ECO:0008006" key="3">
    <source>
        <dbReference type="Google" id="ProtNLM"/>
    </source>
</evidence>
<gene>
    <name evidence="1" type="ORF">TBK1r_02650</name>
</gene>
<name>A0ABX5XJ03_9BACT</name>
<sequence length="137" mass="15698">MARAARAFQENQGTTVIRSIDGGLPNTDRGQLPWQSIHEGQMPPMMLQVRLRDGVIESFPYGDLRRIRCRDAGSIHIETFSSPRTIIRIEGRHLRELAALLGNAMIQWIEEFDTRNLDRPEHLPTITRIFIELLPNA</sequence>
<evidence type="ECO:0000313" key="1">
    <source>
        <dbReference type="EMBL" id="QDV81350.1"/>
    </source>
</evidence>
<reference evidence="1 2" key="1">
    <citation type="submission" date="2019-02" db="EMBL/GenBank/DDBJ databases">
        <title>Deep-cultivation of Planctomycetes and their phenomic and genomic characterization uncovers novel biology.</title>
        <authorList>
            <person name="Wiegand S."/>
            <person name="Jogler M."/>
            <person name="Boedeker C."/>
            <person name="Pinto D."/>
            <person name="Vollmers J."/>
            <person name="Rivas-Marin E."/>
            <person name="Kohn T."/>
            <person name="Peeters S.H."/>
            <person name="Heuer A."/>
            <person name="Rast P."/>
            <person name="Oberbeckmann S."/>
            <person name="Bunk B."/>
            <person name="Jeske O."/>
            <person name="Meyerdierks A."/>
            <person name="Storesund J.E."/>
            <person name="Kallscheuer N."/>
            <person name="Luecker S."/>
            <person name="Lage O.M."/>
            <person name="Pohl T."/>
            <person name="Merkel B.J."/>
            <person name="Hornburger P."/>
            <person name="Mueller R.-W."/>
            <person name="Bruemmer F."/>
            <person name="Labrenz M."/>
            <person name="Spormann A.M."/>
            <person name="Op den Camp H."/>
            <person name="Overmann J."/>
            <person name="Amann R."/>
            <person name="Jetten M.S.M."/>
            <person name="Mascher T."/>
            <person name="Medema M.H."/>
            <person name="Devos D.P."/>
            <person name="Kaster A.-K."/>
            <person name="Ovreas L."/>
            <person name="Rohde M."/>
            <person name="Galperin M.Y."/>
            <person name="Jogler C."/>
        </authorList>
    </citation>
    <scope>NUCLEOTIDE SEQUENCE [LARGE SCALE GENOMIC DNA]</scope>
    <source>
        <strain evidence="1 2">TBK1r</strain>
    </source>
</reference>
<dbReference type="Proteomes" id="UP000318081">
    <property type="component" value="Chromosome"/>
</dbReference>
<evidence type="ECO:0000313" key="2">
    <source>
        <dbReference type="Proteomes" id="UP000318081"/>
    </source>
</evidence>
<organism evidence="1 2">
    <name type="scientific">Stieleria magnilauensis</name>
    <dbReference type="NCBI Taxonomy" id="2527963"/>
    <lineage>
        <taxon>Bacteria</taxon>
        <taxon>Pseudomonadati</taxon>
        <taxon>Planctomycetota</taxon>
        <taxon>Planctomycetia</taxon>
        <taxon>Pirellulales</taxon>
        <taxon>Pirellulaceae</taxon>
        <taxon>Stieleria</taxon>
    </lineage>
</organism>
<dbReference type="EMBL" id="CP036432">
    <property type="protein sequence ID" value="QDV81350.1"/>
    <property type="molecule type" value="Genomic_DNA"/>
</dbReference>
<protein>
    <recommendedName>
        <fullName evidence="3">ASCH domain protein</fullName>
    </recommendedName>
</protein>
<proteinExistence type="predicted"/>
<accession>A0ABX5XJ03</accession>